<dbReference type="InterPro" id="IPR003423">
    <property type="entry name" value="OMP_efflux"/>
</dbReference>
<feature type="chain" id="PRO_5044993950" evidence="2">
    <location>
        <begin position="30"/>
        <end position="471"/>
    </location>
</feature>
<keyword evidence="2" id="KW-0449">Lipoprotein</keyword>
<reference evidence="3 4" key="1">
    <citation type="submission" date="2020-05" db="EMBL/GenBank/DDBJ databases">
        <title>Aquincola sp. isolate from soil.</title>
        <authorList>
            <person name="Han J."/>
            <person name="Kim D.-U."/>
        </authorList>
    </citation>
    <scope>NUCLEOTIDE SEQUENCE [LARGE SCALE GENOMIC DNA]</scope>
    <source>
        <strain evidence="3 4">S2</strain>
    </source>
</reference>
<evidence type="ECO:0000313" key="3">
    <source>
        <dbReference type="EMBL" id="NRF67415.1"/>
    </source>
</evidence>
<dbReference type="Pfam" id="PF02321">
    <property type="entry name" value="OEP"/>
    <property type="match status" value="2"/>
</dbReference>
<keyword evidence="2" id="KW-0812">Transmembrane</keyword>
<keyword evidence="2" id="KW-1134">Transmembrane beta strand</keyword>
<dbReference type="Proteomes" id="UP000737171">
    <property type="component" value="Unassembled WGS sequence"/>
</dbReference>
<evidence type="ECO:0000256" key="2">
    <source>
        <dbReference type="RuleBase" id="RU362097"/>
    </source>
</evidence>
<keyword evidence="2" id="KW-0472">Membrane</keyword>
<feature type="signal peptide" evidence="2">
    <location>
        <begin position="1"/>
        <end position="29"/>
    </location>
</feature>
<sequence length="471" mass="50278">MKRLLTKTPTLSALALAALLAACASPGPAAPPIAADELPATQAIAPLPADWWKRFGDPQIDALVTEALANNRDLARALARIDESRAALRAADADRSPQVNAGVSGARQRASENGVIPGGGTGNVFSASIGVAYELDLWSRYAKASAAARAELLATEYARETLRTALAAQVVQSYATLQALDAQIGIYQQVLVGQRDGLRLQKLRLDAGELAELDWRQLEAELLNSELQLPKLDRARGEAERALALVLGRTPKALIEQGVQRSVAFVPAATALPEALPSDLLLRRPDVQAAEARLRAAGARVDVARAAYFPSISLSAAFGRESTELSKLLDGPSLIWNVVASLTQPIWNGGRLDAQRDAAQARRLQAELDYRDSVAIAFKEARDALAAHGEARSSADTSQRRSDALQRAAQLTKLRFEGGQVSRLLVLDAERLALLARLQTQDERRALIAAQAGVYRALGGGWQRPAGTAGE</sequence>
<dbReference type="SUPFAM" id="SSF56954">
    <property type="entry name" value="Outer membrane efflux proteins (OEP)"/>
    <property type="match status" value="1"/>
</dbReference>
<dbReference type="PANTHER" id="PTHR30203">
    <property type="entry name" value="OUTER MEMBRANE CATION EFFLUX PROTEIN"/>
    <property type="match status" value="1"/>
</dbReference>
<proteinExistence type="inferred from homology"/>
<dbReference type="EMBL" id="JABRWJ010000003">
    <property type="protein sequence ID" value="NRF67415.1"/>
    <property type="molecule type" value="Genomic_DNA"/>
</dbReference>
<gene>
    <name evidence="3" type="ORF">HLB44_10505</name>
</gene>
<organism evidence="3 4">
    <name type="scientific">Pseudaquabacterium terrae</name>
    <dbReference type="NCBI Taxonomy" id="2732868"/>
    <lineage>
        <taxon>Bacteria</taxon>
        <taxon>Pseudomonadati</taxon>
        <taxon>Pseudomonadota</taxon>
        <taxon>Betaproteobacteria</taxon>
        <taxon>Burkholderiales</taxon>
        <taxon>Sphaerotilaceae</taxon>
        <taxon>Pseudaquabacterium</taxon>
    </lineage>
</organism>
<dbReference type="InterPro" id="IPR010131">
    <property type="entry name" value="MdtP/NodT-like"/>
</dbReference>
<evidence type="ECO:0000256" key="1">
    <source>
        <dbReference type="ARBA" id="ARBA00007613"/>
    </source>
</evidence>
<protein>
    <submittedName>
        <fullName evidence="3">Efflux transporter outer membrane subunit</fullName>
    </submittedName>
</protein>
<keyword evidence="2" id="KW-0564">Palmitate</keyword>
<dbReference type="Gene3D" id="1.20.1600.10">
    <property type="entry name" value="Outer membrane efflux proteins (OEP)"/>
    <property type="match status" value="1"/>
</dbReference>
<comment type="caution">
    <text evidence="3">The sequence shown here is derived from an EMBL/GenBank/DDBJ whole genome shotgun (WGS) entry which is preliminary data.</text>
</comment>
<comment type="subcellular location">
    <subcellularLocation>
        <location evidence="2">Cell membrane</location>
        <topology evidence="2">Lipid-anchor</topology>
    </subcellularLocation>
</comment>
<evidence type="ECO:0000313" key="4">
    <source>
        <dbReference type="Proteomes" id="UP000737171"/>
    </source>
</evidence>
<comment type="similarity">
    <text evidence="1 2">Belongs to the outer membrane factor (OMF) (TC 1.B.17) family.</text>
</comment>
<dbReference type="RefSeq" id="WP_173122530.1">
    <property type="nucleotide sequence ID" value="NZ_JABRWJ010000003.1"/>
</dbReference>
<accession>A0ABX2EFL7</accession>
<dbReference type="NCBIfam" id="TIGR01845">
    <property type="entry name" value="outer_NodT"/>
    <property type="match status" value="1"/>
</dbReference>
<dbReference type="PANTHER" id="PTHR30203:SF30">
    <property type="entry name" value="OUTER MEMBRANE PROTEIN-RELATED"/>
    <property type="match status" value="1"/>
</dbReference>
<dbReference type="Gene3D" id="2.20.200.10">
    <property type="entry name" value="Outer membrane efflux proteins (OEP)"/>
    <property type="match status" value="1"/>
</dbReference>
<keyword evidence="4" id="KW-1185">Reference proteome</keyword>
<keyword evidence="2" id="KW-0732">Signal</keyword>
<name>A0ABX2EFL7_9BURK</name>
<dbReference type="PROSITE" id="PS51257">
    <property type="entry name" value="PROKAR_LIPOPROTEIN"/>
    <property type="match status" value="1"/>
</dbReference>